<evidence type="ECO:0000256" key="5">
    <source>
        <dbReference type="ARBA" id="ARBA00023136"/>
    </source>
</evidence>
<keyword evidence="2" id="KW-0813">Transport</keyword>
<dbReference type="EMBL" id="UOFU01000348">
    <property type="protein sequence ID" value="VAX03746.1"/>
    <property type="molecule type" value="Genomic_DNA"/>
</dbReference>
<feature type="transmembrane region" description="Helical" evidence="6">
    <location>
        <begin position="253"/>
        <end position="270"/>
    </location>
</feature>
<sequence>MEYGLIFIILACLFGFFMAWGVGANDVANAMGTSVGSKAVTVKQAIIIAAIFEFAGAFLAGGQVTATIRKGIIDADVVSGTPELLVYGMLASLLAAGIWLLVASRFGWPVSTTHSIVGAIVGFAAVGIGMDVVHWSKVGTIAMSWVVSPLLAGSIAFALFVSVQKLILSTEDPLANAKRYVPVYIFFVGFIIALVSIFKGLKHVGLELSTAESYSVAVLVGIVTAAIGIVMINRLKFDPEADRDFHFTNVEKIFAVLMMITACAMAFAHGSNDVANAIGPVAAVVSIVQNDGMVGQESTLPLWILALGGLGIVIGLMTYGKKVMLTIGTQITELTPSRGFAATLAAATTVVLASGTGLPISTTHTLVGAVLGVGLARGIAAINLNVVRTIFISWVVTLPAGAILSIIFFFILKGIFS</sequence>
<dbReference type="GO" id="GO:0016020">
    <property type="term" value="C:membrane"/>
    <property type="evidence" value="ECO:0007669"/>
    <property type="project" value="UniProtKB-SubCell"/>
</dbReference>
<feature type="transmembrane region" description="Helical" evidence="6">
    <location>
        <begin position="115"/>
        <end position="135"/>
    </location>
</feature>
<feature type="transmembrane region" description="Helical" evidence="6">
    <location>
        <begin position="45"/>
        <end position="64"/>
    </location>
</feature>
<proteinExistence type="predicted"/>
<dbReference type="InterPro" id="IPR001204">
    <property type="entry name" value="Phos_transporter"/>
</dbReference>
<feature type="transmembrane region" description="Helical" evidence="6">
    <location>
        <begin position="300"/>
        <end position="319"/>
    </location>
</feature>
<keyword evidence="5 6" id="KW-0472">Membrane</keyword>
<keyword evidence="3 6" id="KW-0812">Transmembrane</keyword>
<feature type="transmembrane region" description="Helical" evidence="6">
    <location>
        <begin position="6"/>
        <end position="24"/>
    </location>
</feature>
<feature type="transmembrane region" description="Helical" evidence="6">
    <location>
        <begin position="141"/>
        <end position="161"/>
    </location>
</feature>
<evidence type="ECO:0000256" key="2">
    <source>
        <dbReference type="ARBA" id="ARBA00022448"/>
    </source>
</evidence>
<dbReference type="PANTHER" id="PTHR11101:SF80">
    <property type="entry name" value="PHOSPHATE TRANSPORTER"/>
    <property type="match status" value="1"/>
</dbReference>
<dbReference type="PANTHER" id="PTHR11101">
    <property type="entry name" value="PHOSPHATE TRANSPORTER"/>
    <property type="match status" value="1"/>
</dbReference>
<accession>A0A3B1ADB0</accession>
<evidence type="ECO:0000256" key="6">
    <source>
        <dbReference type="SAM" id="Phobius"/>
    </source>
</evidence>
<evidence type="ECO:0000256" key="1">
    <source>
        <dbReference type="ARBA" id="ARBA00004141"/>
    </source>
</evidence>
<dbReference type="GO" id="GO:0035435">
    <property type="term" value="P:phosphate ion transmembrane transport"/>
    <property type="evidence" value="ECO:0007669"/>
    <property type="project" value="TreeGrafter"/>
</dbReference>
<gene>
    <name evidence="7" type="ORF">MNBD_GAMMA20-1836</name>
</gene>
<keyword evidence="4 6" id="KW-1133">Transmembrane helix</keyword>
<feature type="transmembrane region" description="Helical" evidence="6">
    <location>
        <begin position="213"/>
        <end position="232"/>
    </location>
</feature>
<organism evidence="7">
    <name type="scientific">hydrothermal vent metagenome</name>
    <dbReference type="NCBI Taxonomy" id="652676"/>
    <lineage>
        <taxon>unclassified sequences</taxon>
        <taxon>metagenomes</taxon>
        <taxon>ecological metagenomes</taxon>
    </lineage>
</organism>
<dbReference type="Pfam" id="PF01384">
    <property type="entry name" value="PHO4"/>
    <property type="match status" value="1"/>
</dbReference>
<evidence type="ECO:0000313" key="7">
    <source>
        <dbReference type="EMBL" id="VAX03746.1"/>
    </source>
</evidence>
<evidence type="ECO:0000256" key="3">
    <source>
        <dbReference type="ARBA" id="ARBA00022692"/>
    </source>
</evidence>
<feature type="transmembrane region" description="Helical" evidence="6">
    <location>
        <begin position="84"/>
        <end position="103"/>
    </location>
</feature>
<feature type="transmembrane region" description="Helical" evidence="6">
    <location>
        <begin position="366"/>
        <end position="384"/>
    </location>
</feature>
<dbReference type="GO" id="GO:0005315">
    <property type="term" value="F:phosphate transmembrane transporter activity"/>
    <property type="evidence" value="ECO:0007669"/>
    <property type="project" value="InterPro"/>
</dbReference>
<evidence type="ECO:0000256" key="4">
    <source>
        <dbReference type="ARBA" id="ARBA00022989"/>
    </source>
</evidence>
<reference evidence="7" key="1">
    <citation type="submission" date="2018-06" db="EMBL/GenBank/DDBJ databases">
        <authorList>
            <person name="Zhirakovskaya E."/>
        </authorList>
    </citation>
    <scope>NUCLEOTIDE SEQUENCE</scope>
</reference>
<feature type="transmembrane region" description="Helical" evidence="6">
    <location>
        <begin position="340"/>
        <end position="360"/>
    </location>
</feature>
<feature type="transmembrane region" description="Helical" evidence="6">
    <location>
        <begin position="391"/>
        <end position="412"/>
    </location>
</feature>
<name>A0A3B1ADB0_9ZZZZ</name>
<dbReference type="AlphaFoldDB" id="A0A3B1ADB0"/>
<feature type="transmembrane region" description="Helical" evidence="6">
    <location>
        <begin position="181"/>
        <end position="201"/>
    </location>
</feature>
<comment type="subcellular location">
    <subcellularLocation>
        <location evidence="1">Membrane</location>
        <topology evidence="1">Multi-pass membrane protein</topology>
    </subcellularLocation>
</comment>
<protein>
    <submittedName>
        <fullName evidence="7">Probable low-affinity inorganic phosphate transporter</fullName>
    </submittedName>
</protein>